<dbReference type="EMBL" id="VJZC01000001">
    <property type="protein sequence ID" value="MPY55684.1"/>
    <property type="molecule type" value="Genomic_DNA"/>
</dbReference>
<dbReference type="AlphaFoldDB" id="A0A5N8X9A3"/>
<evidence type="ECO:0000313" key="5">
    <source>
        <dbReference type="Proteomes" id="UP000400924"/>
    </source>
</evidence>
<dbReference type="OrthoDB" id="2270427at2"/>
<evidence type="ECO:0000259" key="1">
    <source>
        <dbReference type="Pfam" id="PF07848"/>
    </source>
</evidence>
<comment type="caution">
    <text evidence="4">The sequence shown here is derived from an EMBL/GenBank/DDBJ whole genome shotgun (WGS) entry which is preliminary data.</text>
</comment>
<accession>A0A5N8X9A3</accession>
<dbReference type="PANTHER" id="PTHR30319:SF1">
    <property type="entry name" value="TRANSCRIPTIONAL REPRESSOR PAAX"/>
    <property type="match status" value="1"/>
</dbReference>
<evidence type="ECO:0000259" key="3">
    <source>
        <dbReference type="Pfam" id="PF20803"/>
    </source>
</evidence>
<evidence type="ECO:0000259" key="2">
    <source>
        <dbReference type="Pfam" id="PF08223"/>
    </source>
</evidence>
<feature type="domain" description="Transcriptional repressor PaaX-like C-terminal" evidence="2">
    <location>
        <begin position="195"/>
        <end position="276"/>
    </location>
</feature>
<name>A0A5N8X9A3_9ACTN</name>
<dbReference type="InterPro" id="IPR013225">
    <property type="entry name" value="PaaX_C"/>
</dbReference>
<sequence length="290" mass="32438">MSVREDEESGPGAAPHEMVLNLFGLYVFGRREREELKAAPPVPTQVFLSASSRLGISESAMRAALNRMVHRSLLVRQKQGRTSAFQLTDEARALLRRGRDRMYSPTPFEHTEGVWTVLSCPVPESLRNVRYQLQGRLLWAGFGLVHPNVWVAPGRVDVEELLSDLPTQDALGLVQAFHGTPTAPSRPEQLVHKAWDLEALRAGHLDFLARWEHTEPAPADALPQLLMLHDDWGRLLRADPGLPAAYLDDDWPARRSTRTFQRFLTLLGPLADQQLEALLGPDSGLSTGRR</sequence>
<dbReference type="InterPro" id="IPR036388">
    <property type="entry name" value="WH-like_DNA-bd_sf"/>
</dbReference>
<evidence type="ECO:0000313" key="4">
    <source>
        <dbReference type="EMBL" id="MPY55684.1"/>
    </source>
</evidence>
<feature type="domain" description="Transcriptional repressor PaaX-like N-terminal" evidence="1">
    <location>
        <begin position="51"/>
        <end position="90"/>
    </location>
</feature>
<gene>
    <name evidence="4" type="ORF">FNH08_00300</name>
</gene>
<dbReference type="Pfam" id="PF08223">
    <property type="entry name" value="PaaX_C"/>
    <property type="match status" value="1"/>
</dbReference>
<dbReference type="GO" id="GO:0006351">
    <property type="term" value="P:DNA-templated transcription"/>
    <property type="evidence" value="ECO:0007669"/>
    <property type="project" value="TreeGrafter"/>
</dbReference>
<dbReference type="Gene3D" id="1.10.10.10">
    <property type="entry name" value="Winged helix-like DNA-binding domain superfamily/Winged helix DNA-binding domain"/>
    <property type="match status" value="1"/>
</dbReference>
<dbReference type="Gene3D" id="3.30.70.2650">
    <property type="match status" value="1"/>
</dbReference>
<dbReference type="Proteomes" id="UP000400924">
    <property type="component" value="Unassembled WGS sequence"/>
</dbReference>
<reference evidence="4 5" key="1">
    <citation type="submission" date="2019-07" db="EMBL/GenBank/DDBJ databases">
        <title>New species of Amycolatopsis and Streptomyces.</title>
        <authorList>
            <person name="Duangmal K."/>
            <person name="Teo W.F.A."/>
            <person name="Lipun K."/>
        </authorList>
    </citation>
    <scope>NUCLEOTIDE SEQUENCE [LARGE SCALE GENOMIC DNA]</scope>
    <source>
        <strain evidence="4 5">NBRC 106415</strain>
    </source>
</reference>
<feature type="domain" description="Transcriptional repressor PaaX-like central Cas2-like" evidence="3">
    <location>
        <begin position="111"/>
        <end position="183"/>
    </location>
</feature>
<protein>
    <submittedName>
        <fullName evidence="4">Transcriptional regulator</fullName>
    </submittedName>
</protein>
<dbReference type="PANTHER" id="PTHR30319">
    <property type="entry name" value="PHENYLACETIC ACID REGULATOR-RELATED TRANSCRIPTIONAL REPRESSOR"/>
    <property type="match status" value="1"/>
</dbReference>
<keyword evidence="5" id="KW-1185">Reference proteome</keyword>
<dbReference type="Pfam" id="PF07848">
    <property type="entry name" value="PaaX"/>
    <property type="match status" value="1"/>
</dbReference>
<dbReference type="InterPro" id="IPR036390">
    <property type="entry name" value="WH_DNA-bd_sf"/>
</dbReference>
<proteinExistence type="predicted"/>
<dbReference type="SUPFAM" id="SSF46785">
    <property type="entry name" value="Winged helix' DNA-binding domain"/>
    <property type="match status" value="1"/>
</dbReference>
<dbReference type="RefSeq" id="WP_152769167.1">
    <property type="nucleotide sequence ID" value="NZ_VJZC01000001.1"/>
</dbReference>
<dbReference type="Gene3D" id="1.20.58.1460">
    <property type="match status" value="1"/>
</dbReference>
<dbReference type="InterPro" id="IPR012906">
    <property type="entry name" value="PaaX-like_N"/>
</dbReference>
<dbReference type="Pfam" id="PF20803">
    <property type="entry name" value="PaaX_M"/>
    <property type="match status" value="1"/>
</dbReference>
<organism evidence="4 5">
    <name type="scientific">Streptomyces spongiae</name>
    <dbReference type="NCBI Taxonomy" id="565072"/>
    <lineage>
        <taxon>Bacteria</taxon>
        <taxon>Bacillati</taxon>
        <taxon>Actinomycetota</taxon>
        <taxon>Actinomycetes</taxon>
        <taxon>Kitasatosporales</taxon>
        <taxon>Streptomycetaceae</taxon>
        <taxon>Streptomyces</taxon>
    </lineage>
</organism>
<dbReference type="InterPro" id="IPR048846">
    <property type="entry name" value="PaaX-like_central"/>
</dbReference>